<dbReference type="PROSITE" id="PS00201">
    <property type="entry name" value="FLAVODOXIN"/>
    <property type="match status" value="1"/>
</dbReference>
<dbReference type="GO" id="GO:0070819">
    <property type="term" value="F:menaquinone-dependent protoporphyrinogen oxidase activity"/>
    <property type="evidence" value="ECO:0007669"/>
    <property type="project" value="TreeGrafter"/>
</dbReference>
<gene>
    <name evidence="2" type="ORF">KL86SPO_50444</name>
</gene>
<dbReference type="PANTHER" id="PTHR38030">
    <property type="entry name" value="PROTOPORPHYRINOGEN IX DEHYDROGENASE [MENAQUINONE]"/>
    <property type="match status" value="1"/>
</dbReference>
<dbReference type="EMBL" id="FMJE01000005">
    <property type="protein sequence ID" value="SCM82673.1"/>
    <property type="molecule type" value="Genomic_DNA"/>
</dbReference>
<dbReference type="PANTHER" id="PTHR38030:SF2">
    <property type="entry name" value="PROTOPORPHYRINOGEN IX DEHYDROGENASE [QUINONE]"/>
    <property type="match status" value="1"/>
</dbReference>
<dbReference type="GO" id="GO:0009055">
    <property type="term" value="F:electron transfer activity"/>
    <property type="evidence" value="ECO:0007669"/>
    <property type="project" value="InterPro"/>
</dbReference>
<proteinExistence type="predicted"/>
<evidence type="ECO:0000313" key="2">
    <source>
        <dbReference type="EMBL" id="SCM82673.1"/>
    </source>
</evidence>
<dbReference type="InterPro" id="IPR052200">
    <property type="entry name" value="Protoporphyrinogen_IX_DH"/>
</dbReference>
<dbReference type="GO" id="GO:0016651">
    <property type="term" value="F:oxidoreductase activity, acting on NAD(P)H"/>
    <property type="evidence" value="ECO:0007669"/>
    <property type="project" value="UniProtKB-ARBA"/>
</dbReference>
<dbReference type="AlphaFoldDB" id="A0A212LYN7"/>
<dbReference type="InterPro" id="IPR008254">
    <property type="entry name" value="Flavodoxin/NO_synth"/>
</dbReference>
<dbReference type="InterPro" id="IPR029039">
    <property type="entry name" value="Flavoprotein-like_sf"/>
</dbReference>
<organism evidence="2">
    <name type="scientific">uncultured Sporomusa sp</name>
    <dbReference type="NCBI Taxonomy" id="307249"/>
    <lineage>
        <taxon>Bacteria</taxon>
        <taxon>Bacillati</taxon>
        <taxon>Bacillota</taxon>
        <taxon>Negativicutes</taxon>
        <taxon>Selenomonadales</taxon>
        <taxon>Sporomusaceae</taxon>
        <taxon>Sporomusa</taxon>
        <taxon>environmental samples</taxon>
    </lineage>
</organism>
<dbReference type="GO" id="GO:0006783">
    <property type="term" value="P:heme biosynthetic process"/>
    <property type="evidence" value="ECO:0007669"/>
    <property type="project" value="TreeGrafter"/>
</dbReference>
<sequence length="175" mass="18809">MKTLIVYSSLTGNTKLVAEAIHEVFGPEAGLFPVETAPSPADYDFVAVGFWVDKGTADKKAQEFLKTIEGKPVALFATLGAYPDSEHAADSLKNAAAFLDASNQLVGTFICQGKIDPRLIEQFKKMPGDHPHAVTPERLARYAEAAKHPDAGDLQAARAVFTDIKIKLLQAAGEK</sequence>
<dbReference type="Pfam" id="PF12641">
    <property type="entry name" value="Flavodoxin_3"/>
    <property type="match status" value="1"/>
</dbReference>
<dbReference type="SUPFAM" id="SSF52218">
    <property type="entry name" value="Flavoproteins"/>
    <property type="match status" value="1"/>
</dbReference>
<dbReference type="Gene3D" id="3.40.50.360">
    <property type="match status" value="1"/>
</dbReference>
<feature type="domain" description="Flavodoxin-like" evidence="1">
    <location>
        <begin position="4"/>
        <end position="161"/>
    </location>
</feature>
<dbReference type="RefSeq" id="WP_288185288.1">
    <property type="nucleotide sequence ID" value="NZ_LT608335.1"/>
</dbReference>
<protein>
    <submittedName>
        <fullName evidence="2">Flavodoxin family protein</fullName>
    </submittedName>
</protein>
<dbReference type="GO" id="GO:0010181">
    <property type="term" value="F:FMN binding"/>
    <property type="evidence" value="ECO:0007669"/>
    <property type="project" value="InterPro"/>
</dbReference>
<accession>A0A212LYN7</accession>
<evidence type="ECO:0000259" key="1">
    <source>
        <dbReference type="Pfam" id="PF12641"/>
    </source>
</evidence>
<dbReference type="InterPro" id="IPR001226">
    <property type="entry name" value="Flavodoxin_CS"/>
</dbReference>
<name>A0A212LYN7_9FIRM</name>
<reference evidence="2" key="1">
    <citation type="submission" date="2016-08" db="EMBL/GenBank/DDBJ databases">
        <authorList>
            <person name="Seilhamer J.J."/>
        </authorList>
    </citation>
    <scope>NUCLEOTIDE SEQUENCE</scope>
    <source>
        <strain evidence="2">86</strain>
    </source>
</reference>